<dbReference type="Proteomes" id="UP001215280">
    <property type="component" value="Unassembled WGS sequence"/>
</dbReference>
<keyword evidence="1" id="KW-0732">Signal</keyword>
<evidence type="ECO:0000313" key="3">
    <source>
        <dbReference type="Proteomes" id="UP001215280"/>
    </source>
</evidence>
<feature type="signal peptide" evidence="1">
    <location>
        <begin position="1"/>
        <end position="23"/>
    </location>
</feature>
<name>A0AAD7KAH6_9AGAR</name>
<dbReference type="AlphaFoldDB" id="A0AAD7KAH6"/>
<evidence type="ECO:0000256" key="1">
    <source>
        <dbReference type="SAM" id="SignalP"/>
    </source>
</evidence>
<evidence type="ECO:0000313" key="2">
    <source>
        <dbReference type="EMBL" id="KAJ7781759.1"/>
    </source>
</evidence>
<sequence>MFSTSSFTLFFVALFATFSLVASAPTPLERDVFSPPVLYPRNGTVWRVGERHNVTWDISNAPKQITNSIGMIVLVKNGLMIDLDHPLAQKFPILTPHHEIVVPDVEPGNDYQILVFGDSGNTGEMFTITE</sequence>
<feature type="chain" id="PRO_5042046231" evidence="1">
    <location>
        <begin position="24"/>
        <end position="130"/>
    </location>
</feature>
<comment type="caution">
    <text evidence="2">The sequence shown here is derived from an EMBL/GenBank/DDBJ whole genome shotgun (WGS) entry which is preliminary data.</text>
</comment>
<accession>A0AAD7KAH6</accession>
<keyword evidence="3" id="KW-1185">Reference proteome</keyword>
<protein>
    <submittedName>
        <fullName evidence="2">Uncharacterized protein</fullName>
    </submittedName>
</protein>
<proteinExistence type="predicted"/>
<organism evidence="2 3">
    <name type="scientific">Mycena maculata</name>
    <dbReference type="NCBI Taxonomy" id="230809"/>
    <lineage>
        <taxon>Eukaryota</taxon>
        <taxon>Fungi</taxon>
        <taxon>Dikarya</taxon>
        <taxon>Basidiomycota</taxon>
        <taxon>Agaricomycotina</taxon>
        <taxon>Agaricomycetes</taxon>
        <taxon>Agaricomycetidae</taxon>
        <taxon>Agaricales</taxon>
        <taxon>Marasmiineae</taxon>
        <taxon>Mycenaceae</taxon>
        <taxon>Mycena</taxon>
    </lineage>
</organism>
<dbReference type="EMBL" id="JARJLG010000004">
    <property type="protein sequence ID" value="KAJ7781759.1"/>
    <property type="molecule type" value="Genomic_DNA"/>
</dbReference>
<gene>
    <name evidence="2" type="ORF">DFH07DRAFT_386349</name>
</gene>
<reference evidence="2" key="1">
    <citation type="submission" date="2023-03" db="EMBL/GenBank/DDBJ databases">
        <title>Massive genome expansion in bonnet fungi (Mycena s.s.) driven by repeated elements and novel gene families across ecological guilds.</title>
        <authorList>
            <consortium name="Lawrence Berkeley National Laboratory"/>
            <person name="Harder C.B."/>
            <person name="Miyauchi S."/>
            <person name="Viragh M."/>
            <person name="Kuo A."/>
            <person name="Thoen E."/>
            <person name="Andreopoulos B."/>
            <person name="Lu D."/>
            <person name="Skrede I."/>
            <person name="Drula E."/>
            <person name="Henrissat B."/>
            <person name="Morin E."/>
            <person name="Kohler A."/>
            <person name="Barry K."/>
            <person name="LaButti K."/>
            <person name="Morin E."/>
            <person name="Salamov A."/>
            <person name="Lipzen A."/>
            <person name="Mereny Z."/>
            <person name="Hegedus B."/>
            <person name="Baldrian P."/>
            <person name="Stursova M."/>
            <person name="Weitz H."/>
            <person name="Taylor A."/>
            <person name="Grigoriev I.V."/>
            <person name="Nagy L.G."/>
            <person name="Martin F."/>
            <person name="Kauserud H."/>
        </authorList>
    </citation>
    <scope>NUCLEOTIDE SEQUENCE</scope>
    <source>
        <strain evidence="2">CBHHK188m</strain>
    </source>
</reference>